<sequence length="281" mass="30111">MTTSRPAAPAPVPAASRRTRPLRPFGRRRGNRVSFWVGCASILGGLLLWQGATVVFHVNPLVLASPTQIAHAFAEMSSGGELTGHLTTSLRQFAVGFVIAGALGVLTGLLMGQFRYVRYATEPWVLALYATPSIGLAPLFIIWLGFGFAAKAFIVVLMAFFPVAINTLSGVESLAREWKDVAASYKANALERFVKVALPGSLPYIFTGLRLAVGRGLVGIVVADFFGAQKGLGFLILQGAQQFRTADVFVGTILLAALGVVLTTFLRTVERKVCPWRTDAS</sequence>
<evidence type="ECO:0000256" key="4">
    <source>
        <dbReference type="ARBA" id="ARBA00022692"/>
    </source>
</evidence>
<evidence type="ECO:0000256" key="8">
    <source>
        <dbReference type="SAM" id="MobiDB-lite"/>
    </source>
</evidence>
<dbReference type="InterPro" id="IPR035906">
    <property type="entry name" value="MetI-like_sf"/>
</dbReference>
<dbReference type="AlphaFoldDB" id="A0A917L2T6"/>
<evidence type="ECO:0000256" key="5">
    <source>
        <dbReference type="ARBA" id="ARBA00022989"/>
    </source>
</evidence>
<keyword evidence="2 7" id="KW-0813">Transport</keyword>
<comment type="similarity">
    <text evidence="7">Belongs to the binding-protein-dependent transport system permease family.</text>
</comment>
<dbReference type="GO" id="GO:0005886">
    <property type="term" value="C:plasma membrane"/>
    <property type="evidence" value="ECO:0007669"/>
    <property type="project" value="UniProtKB-SubCell"/>
</dbReference>
<feature type="transmembrane region" description="Helical" evidence="7">
    <location>
        <begin position="33"/>
        <end position="52"/>
    </location>
</feature>
<dbReference type="Pfam" id="PF00528">
    <property type="entry name" value="BPD_transp_1"/>
    <property type="match status" value="1"/>
</dbReference>
<evidence type="ECO:0000256" key="3">
    <source>
        <dbReference type="ARBA" id="ARBA00022475"/>
    </source>
</evidence>
<feature type="transmembrane region" description="Helical" evidence="7">
    <location>
        <begin position="248"/>
        <end position="269"/>
    </location>
</feature>
<accession>A0A917L2T6</accession>
<dbReference type="EMBL" id="BMQA01000024">
    <property type="protein sequence ID" value="GGJ39743.1"/>
    <property type="molecule type" value="Genomic_DNA"/>
</dbReference>
<evidence type="ECO:0000256" key="2">
    <source>
        <dbReference type="ARBA" id="ARBA00022448"/>
    </source>
</evidence>
<comment type="caution">
    <text evidence="10">The sequence shown here is derived from an EMBL/GenBank/DDBJ whole genome shotgun (WGS) entry which is preliminary data.</text>
</comment>
<keyword evidence="3" id="KW-1003">Cell membrane</keyword>
<keyword evidence="5 7" id="KW-1133">Transmembrane helix</keyword>
<feature type="domain" description="ABC transmembrane type-1" evidence="9">
    <location>
        <begin position="86"/>
        <end position="266"/>
    </location>
</feature>
<feature type="transmembrane region" description="Helical" evidence="7">
    <location>
        <begin position="202"/>
        <end position="228"/>
    </location>
</feature>
<gene>
    <name evidence="10" type="primary">ssuC</name>
    <name evidence="10" type="ORF">GCM10010121_058590</name>
</gene>
<feature type="transmembrane region" description="Helical" evidence="7">
    <location>
        <begin position="124"/>
        <end position="146"/>
    </location>
</feature>
<proteinExistence type="inferred from homology"/>
<keyword evidence="4 7" id="KW-0812">Transmembrane</keyword>
<reference evidence="10" key="1">
    <citation type="journal article" date="2014" name="Int. J. Syst. Evol. Microbiol.">
        <title>Complete genome sequence of Corynebacterium casei LMG S-19264T (=DSM 44701T), isolated from a smear-ripened cheese.</title>
        <authorList>
            <consortium name="US DOE Joint Genome Institute (JGI-PGF)"/>
            <person name="Walter F."/>
            <person name="Albersmeier A."/>
            <person name="Kalinowski J."/>
            <person name="Ruckert C."/>
        </authorList>
    </citation>
    <scope>NUCLEOTIDE SEQUENCE</scope>
    <source>
        <strain evidence="10">JCM 3086</strain>
    </source>
</reference>
<feature type="transmembrane region" description="Helical" evidence="7">
    <location>
        <begin position="152"/>
        <end position="171"/>
    </location>
</feature>
<dbReference type="SUPFAM" id="SSF161098">
    <property type="entry name" value="MetI-like"/>
    <property type="match status" value="1"/>
</dbReference>
<feature type="region of interest" description="Disordered" evidence="8">
    <location>
        <begin position="1"/>
        <end position="25"/>
    </location>
</feature>
<evidence type="ECO:0000256" key="6">
    <source>
        <dbReference type="ARBA" id="ARBA00023136"/>
    </source>
</evidence>
<keyword evidence="6 7" id="KW-0472">Membrane</keyword>
<name>A0A917L2T6_9ACTN</name>
<dbReference type="InterPro" id="IPR000515">
    <property type="entry name" value="MetI-like"/>
</dbReference>
<dbReference type="RefSeq" id="WP_189314281.1">
    <property type="nucleotide sequence ID" value="NZ_BMQA01000024.1"/>
</dbReference>
<dbReference type="PROSITE" id="PS50928">
    <property type="entry name" value="ABC_TM1"/>
    <property type="match status" value="1"/>
</dbReference>
<evidence type="ECO:0000313" key="10">
    <source>
        <dbReference type="EMBL" id="GGJ39743.1"/>
    </source>
</evidence>
<evidence type="ECO:0000313" key="11">
    <source>
        <dbReference type="Proteomes" id="UP000657574"/>
    </source>
</evidence>
<keyword evidence="11" id="KW-1185">Reference proteome</keyword>
<organism evidence="10 11">
    <name type="scientific">Streptomyces brasiliensis</name>
    <dbReference type="NCBI Taxonomy" id="1954"/>
    <lineage>
        <taxon>Bacteria</taxon>
        <taxon>Bacillati</taxon>
        <taxon>Actinomycetota</taxon>
        <taxon>Actinomycetes</taxon>
        <taxon>Kitasatosporales</taxon>
        <taxon>Streptomycetaceae</taxon>
        <taxon>Streptomyces</taxon>
    </lineage>
</organism>
<dbReference type="GO" id="GO:0055085">
    <property type="term" value="P:transmembrane transport"/>
    <property type="evidence" value="ECO:0007669"/>
    <property type="project" value="InterPro"/>
</dbReference>
<protein>
    <submittedName>
        <fullName evidence="10">Aliphatic sulfonates transport permease protein SsuC</fullName>
    </submittedName>
</protein>
<evidence type="ECO:0000256" key="7">
    <source>
        <dbReference type="RuleBase" id="RU363032"/>
    </source>
</evidence>
<comment type="subcellular location">
    <subcellularLocation>
        <location evidence="1 7">Cell membrane</location>
        <topology evidence="1 7">Multi-pass membrane protein</topology>
    </subcellularLocation>
</comment>
<reference evidence="10" key="2">
    <citation type="submission" date="2020-09" db="EMBL/GenBank/DDBJ databases">
        <authorList>
            <person name="Sun Q."/>
            <person name="Ohkuma M."/>
        </authorList>
    </citation>
    <scope>NUCLEOTIDE SEQUENCE</scope>
    <source>
        <strain evidence="10">JCM 3086</strain>
    </source>
</reference>
<evidence type="ECO:0000256" key="1">
    <source>
        <dbReference type="ARBA" id="ARBA00004651"/>
    </source>
</evidence>
<evidence type="ECO:0000259" key="9">
    <source>
        <dbReference type="PROSITE" id="PS50928"/>
    </source>
</evidence>
<dbReference type="PANTHER" id="PTHR30151">
    <property type="entry name" value="ALKANE SULFONATE ABC TRANSPORTER-RELATED, MEMBRANE SUBUNIT"/>
    <property type="match status" value="1"/>
</dbReference>
<dbReference type="Proteomes" id="UP000657574">
    <property type="component" value="Unassembled WGS sequence"/>
</dbReference>
<dbReference type="Gene3D" id="1.10.3720.10">
    <property type="entry name" value="MetI-like"/>
    <property type="match status" value="1"/>
</dbReference>
<feature type="transmembrane region" description="Helical" evidence="7">
    <location>
        <begin position="93"/>
        <end position="112"/>
    </location>
</feature>
<dbReference type="PANTHER" id="PTHR30151:SF0">
    <property type="entry name" value="ABC TRANSPORTER PERMEASE PROTEIN MJ0413-RELATED"/>
    <property type="match status" value="1"/>
</dbReference>